<dbReference type="Gene3D" id="2.60.40.10">
    <property type="entry name" value="Immunoglobulins"/>
    <property type="match status" value="1"/>
</dbReference>
<dbReference type="Proteomes" id="UP000635565">
    <property type="component" value="Unassembled WGS sequence"/>
</dbReference>
<feature type="domain" description="DZANK-type" evidence="1">
    <location>
        <begin position="311"/>
        <end position="354"/>
    </location>
</feature>
<dbReference type="RefSeq" id="WP_201363982.1">
    <property type="nucleotide sequence ID" value="NZ_BNJJ01000012.1"/>
</dbReference>
<organism evidence="2 3">
    <name type="scientific">Dictyobacter formicarum</name>
    <dbReference type="NCBI Taxonomy" id="2778368"/>
    <lineage>
        <taxon>Bacteria</taxon>
        <taxon>Bacillati</taxon>
        <taxon>Chloroflexota</taxon>
        <taxon>Ktedonobacteria</taxon>
        <taxon>Ktedonobacterales</taxon>
        <taxon>Dictyobacteraceae</taxon>
        <taxon>Dictyobacter</taxon>
    </lineage>
</organism>
<sequence>MSTTNATTNFYLLLQLDPDAPWNEADFELRVQTKRKEWSRKSSGVGRTALEAKKSMEQLKGADAFKSNPVERERQAQEARLERVSAKKAEQAQLRESLEFTFARGYIVQSELDTLIKEAKTLTEKEIRDLLTVPVVPKAPAPTANVGTKVQPLEESQLKKINEQLQMLGMETLYQVLGLDQTVSEDKLLQAATALYNDMVRRGTSMDVGAKKDLAGQAKSIFSSPDKRCSYDESIRLRSLEAILKQLSDSMIRSGEKTMTLGQTEVFLKKTREAGWADEVALERLREMAQRRNWFVQVPPLDIQAKKLVRCGHCNSMNEPGSKFCAHCHTELLTSCPNCGADVRPDAIGCNSCGFATGNRFYVDELLAKFPFERDYVEAGRLLDEVAALWSPAKPDARVQKLQEYRTTLQHRAKEQQTIQQQLDQLLEQKHLFKAQEFLAAKREKISNPQHYQQRISDTIAQARNLLNKAQGVQDRETKSNLYRTALQLCSDYREARELLKALPPVPASQLQASVSGTLVSLSWQHSPTQGVNYKIVRQAHSQPTGLTDGELLATVNANSYDDTRSEIGVPLYYAIFTGYEDVTAPQPTLLNKPIFLLQDVQNEASEVHNNQVILKWTPPPNVRNVVIVRKEGLAPRSIDDGLRLTTSASTSLVDRDILNEHTYYYGIYSQFNNQGKTLISAGKVVKARPEAPPAVINELTISNEKLAQGYRVQLTWPQPDKGKVIILKSEQSTQLSAGESISIDQLKNYGQVLQGQAQLLIDTWLQQGICYYTPVVTFGGIAYIGTEIPCACIDEVTNLRSENLGNTIRLQWTWPASCWEVAISYNHDGWQYPPVKTHYLTKAEYEHTGYFDLREDRPQECYIRVATLIRQGKQRIQAPGIRLQARLAPKITLTYEIRKARFSKKRTLYIHTHTPGLLPALVLICRRERLPLQKSEGERLWHQGPTHIEKELNLPLPEQKYQPRTFGKLYLEDSNAYNFVTIQHPNDTKLRLD</sequence>
<dbReference type="Pfam" id="PF12773">
    <property type="entry name" value="DZR"/>
    <property type="match status" value="1"/>
</dbReference>
<name>A0ABQ3VKL9_9CHLR</name>
<dbReference type="EMBL" id="BNJJ01000012">
    <property type="protein sequence ID" value="GHO86340.1"/>
    <property type="molecule type" value="Genomic_DNA"/>
</dbReference>
<gene>
    <name evidence="2" type="ORF">KSZ_43460</name>
</gene>
<dbReference type="InterPro" id="IPR025874">
    <property type="entry name" value="DZR"/>
</dbReference>
<evidence type="ECO:0000313" key="3">
    <source>
        <dbReference type="Proteomes" id="UP000635565"/>
    </source>
</evidence>
<dbReference type="InterPro" id="IPR013783">
    <property type="entry name" value="Ig-like_fold"/>
</dbReference>
<evidence type="ECO:0000313" key="2">
    <source>
        <dbReference type="EMBL" id="GHO86340.1"/>
    </source>
</evidence>
<reference evidence="2 3" key="1">
    <citation type="journal article" date="2021" name="Int. J. Syst. Evol. Microbiol.">
        <title>Reticulibacter mediterranei gen. nov., sp. nov., within the new family Reticulibacteraceae fam. nov., and Ktedonospora formicarum gen. nov., sp. nov., Ktedonobacter robiniae sp. nov., Dictyobacter formicarum sp. nov. and Dictyobacter arantiisoli sp. nov., belonging to the class Ktedonobacteria.</title>
        <authorList>
            <person name="Yabe S."/>
            <person name="Zheng Y."/>
            <person name="Wang C.M."/>
            <person name="Sakai Y."/>
            <person name="Abe K."/>
            <person name="Yokota A."/>
            <person name="Donadio S."/>
            <person name="Cavaletti L."/>
            <person name="Monciardini P."/>
        </authorList>
    </citation>
    <scope>NUCLEOTIDE SEQUENCE [LARGE SCALE GENOMIC DNA]</scope>
    <source>
        <strain evidence="2 3">SOSP1-9</strain>
    </source>
</reference>
<proteinExistence type="predicted"/>
<protein>
    <submittedName>
        <fullName evidence="2">Transcriptional regulator</fullName>
    </submittedName>
</protein>
<comment type="caution">
    <text evidence="2">The sequence shown here is derived from an EMBL/GenBank/DDBJ whole genome shotgun (WGS) entry which is preliminary data.</text>
</comment>
<accession>A0ABQ3VKL9</accession>
<evidence type="ECO:0000259" key="1">
    <source>
        <dbReference type="Pfam" id="PF12773"/>
    </source>
</evidence>
<keyword evidence="3" id="KW-1185">Reference proteome</keyword>